<sequence>MPQRGGPRRSRNSWRFVGAGACSRLISRCQSDEDGVRVDVLADRDVDLLDRSVEGGRGGMFHFHGLDDDQLLAGGDRVTDLDGDVDHGARDLVDRAESGRGRVTGIGEPRLRLPAGLAAGVVDPDGAIGMHAHRAGIVHSVVVDPHAVAVQVAEGEFVHDTVDVEQKVGVPLPAAQPVTDVRCRVLSCAVPGSTGQQAGGEGPEAGPGMSTDRIAAAAPRRRDGHRGGQVDRPGRGHRRVEQVLVVVEEVGAGGTGEVIGVPEQGRQEIAVRRHAVDLGGVDRGRQRERRLGAVVGVGDDLGDHRVVEGGDLGRGGDPVLVADTGPHRVNVVVQRARGGKIVVRGVFRVEPDLDRVPVDADLALVESQRLAAGHPQLQGDQVQARHLLGDRMFDLQTGVHFEEVEPAGLVVEEILDRAGADISELPDQRHRRRAHLLAHLGGDDGRGCFLEDLLVAALDRALTFAEMHRIAVLVTEDLDLDVPGELQIPLQEDRGITEQVRALTAGRGHRLDHIVGALDQAHTLPTATGNGLDQEREADLGCGGLPCGGVVAGDDRVGEHRHIGLAGPFLGPVLQAHFPDRVRARTDEENPGGLTGLGEVGVLGEETVAGMDGVRAGSAGGIENFLPHQIRLGATRSADRDGEVGIGHMRGPRVGIGVHRDRADSHCPGGTDDTSRDFPAVGDEQGADRTLIHNPSHNRNVANRAVPVTGAEWVADRARPSTVRVSRGSITPSSHTRPVAYTAPD</sequence>
<proteinExistence type="predicted"/>
<reference evidence="2 3" key="1">
    <citation type="journal article" date="2014" name="Genome Announc.">
        <title>Draft Genome Sequence of Propane- and Butane-Oxidizing Actinobacterium Rhodococcus ruber IEGM 231.</title>
        <authorList>
            <person name="Ivshina I.B."/>
            <person name="Kuyukina M.S."/>
            <person name="Krivoruchko A.V."/>
            <person name="Barbe V."/>
            <person name="Fischer C."/>
        </authorList>
    </citation>
    <scope>NUCLEOTIDE SEQUENCE [LARGE SCALE GENOMIC DNA]</scope>
</reference>
<dbReference type="EMBL" id="CCSD01000030">
    <property type="protein sequence ID" value="CDZ87083.1"/>
    <property type="molecule type" value="Genomic_DNA"/>
</dbReference>
<name>A0A098BEF3_9NOCA</name>
<dbReference type="Proteomes" id="UP000042997">
    <property type="component" value="Unassembled WGS sequence"/>
</dbReference>
<organism evidence="2 3">
    <name type="scientific">Rhodococcus ruber</name>
    <dbReference type="NCBI Taxonomy" id="1830"/>
    <lineage>
        <taxon>Bacteria</taxon>
        <taxon>Bacillati</taxon>
        <taxon>Actinomycetota</taxon>
        <taxon>Actinomycetes</taxon>
        <taxon>Mycobacteriales</taxon>
        <taxon>Nocardiaceae</taxon>
        <taxon>Rhodococcus</taxon>
    </lineage>
</organism>
<feature type="region of interest" description="Disordered" evidence="1">
    <location>
        <begin position="192"/>
        <end position="211"/>
    </location>
</feature>
<gene>
    <name evidence="2" type="ORF">RHRU231_210009</name>
</gene>
<evidence type="ECO:0000313" key="3">
    <source>
        <dbReference type="Proteomes" id="UP000042997"/>
    </source>
</evidence>
<accession>A0A098BEF3</accession>
<evidence type="ECO:0000313" key="2">
    <source>
        <dbReference type="EMBL" id="CDZ87083.1"/>
    </source>
</evidence>
<evidence type="ECO:0000256" key="1">
    <source>
        <dbReference type="SAM" id="MobiDB-lite"/>
    </source>
</evidence>
<feature type="region of interest" description="Disordered" evidence="1">
    <location>
        <begin position="724"/>
        <end position="745"/>
    </location>
</feature>
<protein>
    <submittedName>
        <fullName evidence="2">Uncharacterized protein</fullName>
    </submittedName>
</protein>
<dbReference type="AntiFam" id="ANF00133">
    <property type="entry name" value="Shadow ORF (opposite mccA)"/>
</dbReference>
<dbReference type="AlphaFoldDB" id="A0A098BEF3"/>